<name>A0A6I4SSU4_9SPHN</name>
<evidence type="ECO:0000256" key="1">
    <source>
        <dbReference type="ARBA" id="ARBA00004370"/>
    </source>
</evidence>
<dbReference type="PANTHER" id="PTHR12815">
    <property type="entry name" value="SORTING AND ASSEMBLY MACHINERY SAMM50 PROTEIN FAMILY MEMBER"/>
    <property type="match status" value="1"/>
</dbReference>
<dbReference type="InterPro" id="IPR000184">
    <property type="entry name" value="Bac_surfAg_D15"/>
</dbReference>
<dbReference type="OrthoDB" id="9769707at2"/>
<feature type="domain" description="Bacterial surface antigen (D15)" evidence="5">
    <location>
        <begin position="399"/>
        <end position="694"/>
    </location>
</feature>
<evidence type="ECO:0000313" key="7">
    <source>
        <dbReference type="Proteomes" id="UP000433652"/>
    </source>
</evidence>
<gene>
    <name evidence="6" type="ORF">GRI89_00665</name>
</gene>
<reference evidence="6 7" key="1">
    <citation type="submission" date="2019-12" db="EMBL/GenBank/DDBJ databases">
        <title>Genomic-based taxomic classification of the family Erythrobacteraceae.</title>
        <authorList>
            <person name="Xu L."/>
        </authorList>
    </citation>
    <scope>NUCLEOTIDE SEQUENCE [LARGE SCALE GENOMIC DNA]</scope>
    <source>
        <strain evidence="6 7">MCCC 1K01500</strain>
    </source>
</reference>
<keyword evidence="7" id="KW-1185">Reference proteome</keyword>
<comment type="caution">
    <text evidence="6">The sequence shown here is derived from an EMBL/GenBank/DDBJ whole genome shotgun (WGS) entry which is preliminary data.</text>
</comment>
<evidence type="ECO:0000256" key="4">
    <source>
        <dbReference type="SAM" id="MobiDB-lite"/>
    </source>
</evidence>
<evidence type="ECO:0000256" key="3">
    <source>
        <dbReference type="ARBA" id="ARBA00023136"/>
    </source>
</evidence>
<dbReference type="InterPro" id="IPR039910">
    <property type="entry name" value="D15-like"/>
</dbReference>
<dbReference type="Gene3D" id="2.40.160.50">
    <property type="entry name" value="membrane protein fhac: a member of the omp85/tpsb transporter family"/>
    <property type="match status" value="1"/>
</dbReference>
<accession>A0A6I4SSU4</accession>
<dbReference type="EMBL" id="WTYM01000021">
    <property type="protein sequence ID" value="MXO58057.1"/>
    <property type="molecule type" value="Genomic_DNA"/>
</dbReference>
<protein>
    <submittedName>
        <fullName evidence="6">BamA/TamA family outer membrane protein</fullName>
    </submittedName>
</protein>
<dbReference type="Proteomes" id="UP000433652">
    <property type="component" value="Unassembled WGS sequence"/>
</dbReference>
<proteinExistence type="predicted"/>
<organism evidence="6 7">
    <name type="scientific">Croceibacterium salegens</name>
    <dbReference type="NCBI Taxonomy" id="1737568"/>
    <lineage>
        <taxon>Bacteria</taxon>
        <taxon>Pseudomonadati</taxon>
        <taxon>Pseudomonadota</taxon>
        <taxon>Alphaproteobacteria</taxon>
        <taxon>Sphingomonadales</taxon>
        <taxon>Erythrobacteraceae</taxon>
        <taxon>Croceibacterium</taxon>
    </lineage>
</organism>
<keyword evidence="2" id="KW-1134">Transmembrane beta strand</keyword>
<dbReference type="AlphaFoldDB" id="A0A6I4SSU4"/>
<feature type="region of interest" description="Disordered" evidence="4">
    <location>
        <begin position="1"/>
        <end position="42"/>
    </location>
</feature>
<evidence type="ECO:0000256" key="2">
    <source>
        <dbReference type="ARBA" id="ARBA00022452"/>
    </source>
</evidence>
<evidence type="ECO:0000259" key="5">
    <source>
        <dbReference type="Pfam" id="PF01103"/>
    </source>
</evidence>
<sequence>MIAQPAAAQDSTTAPELEDLIPDSAVDNPEDWAKQGAPDAVPVEDDMAIDTALDEMSQLDVPWPDDLELPAVEALAPEQDITFAEEDAAPASRNEGDTVNVSRALTIVFPTDSSLLPERDDLSRRFQELSTIEADNAGDNAAQLAAQSREDEALLERLLRLYGYYDAQVIRSIGGEAAEGAEGAANPAQPSVRFLVLPGTRYALGALDFGDLAMTGADYGEMLDAFGMHGGDPLNSFEIATGQAALDSALGEAGYPFAAIDDLELLVDHDRQEGDLTLKVTPNGKYVFGTVTSNLPKFLSGRHLAEIARFEPGDLYKRSDELDLRRAIQATGLVSTTTLKPVEISPPVGDEPGVVDMQVEMTEAKLRTVKGSIGYGTGEGFKLAGSWEHRNLFPPEGALKVRGIAGTQEQLAGVTFRRNNFLGRDQVLTIDAYATTVDYAAYDAETASLVGTFERLSTLLFQKEISWSGGLELVATRERTAKKVGKRGVWQTYLIAALPGYIQWDTSDNLLDPTRGFRLSARISPEVARTNGVDAFYVRSQFDASYYLPMSDKIVVAGRARIASIPGATVDEIAPSRRLYGGGGGSVRGYGYQKIGPQSSVGDPVGGRSLAEFSLEARIKTGMLGGALGIVPFVDAGTVASGATPDFANIKIGAGIGIRYNTGFGPIRVDFGVPLNPGPNDANFGVYVGLGQAF</sequence>
<dbReference type="GO" id="GO:0019867">
    <property type="term" value="C:outer membrane"/>
    <property type="evidence" value="ECO:0007669"/>
    <property type="project" value="InterPro"/>
</dbReference>
<keyword evidence="2" id="KW-0812">Transmembrane</keyword>
<dbReference type="PANTHER" id="PTHR12815:SF42">
    <property type="entry name" value="BACTERIAL SURFACE ANTIGEN (D15) DOMAIN-CONTAINING PROTEIN"/>
    <property type="match status" value="1"/>
</dbReference>
<keyword evidence="3" id="KW-0472">Membrane</keyword>
<comment type="subcellular location">
    <subcellularLocation>
        <location evidence="1">Membrane</location>
    </subcellularLocation>
</comment>
<dbReference type="Pfam" id="PF01103">
    <property type="entry name" value="Omp85"/>
    <property type="match status" value="1"/>
</dbReference>
<evidence type="ECO:0000313" key="6">
    <source>
        <dbReference type="EMBL" id="MXO58057.1"/>
    </source>
</evidence>